<dbReference type="PROSITE" id="PS00137">
    <property type="entry name" value="SUBTILASE_HIS"/>
    <property type="match status" value="1"/>
</dbReference>
<evidence type="ECO:0000256" key="2">
    <source>
        <dbReference type="ARBA" id="ARBA00022670"/>
    </source>
</evidence>
<organism evidence="9 10">
    <name type="scientific">Dawidia soli</name>
    <dbReference type="NCBI Taxonomy" id="2782352"/>
    <lineage>
        <taxon>Bacteria</taxon>
        <taxon>Pseudomonadati</taxon>
        <taxon>Bacteroidota</taxon>
        <taxon>Cytophagia</taxon>
        <taxon>Cytophagales</taxon>
        <taxon>Chryseotaleaceae</taxon>
        <taxon>Dawidia</taxon>
    </lineage>
</organism>
<dbReference type="GO" id="GO:0006508">
    <property type="term" value="P:proteolysis"/>
    <property type="evidence" value="ECO:0007669"/>
    <property type="project" value="UniProtKB-KW"/>
</dbReference>
<dbReference type="RefSeq" id="WP_254094233.1">
    <property type="nucleotide sequence ID" value="NZ_JAHESC010000075.1"/>
</dbReference>
<dbReference type="InterPro" id="IPR034204">
    <property type="entry name" value="PfSUB1-like_cat_dom"/>
</dbReference>
<name>A0AAP2DJH3_9BACT</name>
<comment type="caution">
    <text evidence="9">The sequence shown here is derived from an EMBL/GenBank/DDBJ whole genome shotgun (WGS) entry which is preliminary data.</text>
</comment>
<dbReference type="InterPro" id="IPR022398">
    <property type="entry name" value="Peptidase_S8_His-AS"/>
</dbReference>
<gene>
    <name evidence="9" type="ORF">KK078_28945</name>
</gene>
<dbReference type="InterPro" id="IPR000209">
    <property type="entry name" value="Peptidase_S8/S53_dom"/>
</dbReference>
<sequence length="533" mass="57349">MKRLALIILSLLAVDMLQAQPANTRWLVRLKPGWERAGARLPMSALQPLYPMGVSVQGRGVAPAEHFVLTLPADADVSSVLADWKANDLVAYIERDAVGYAGNSVGAAAFPNDPYFDRQWSLNNDGSFRAWAKADADVDMPEAWEVSQGSEGVTVAILDSGIHPGHAELAGRLWVNAGEVADNGVDDDGNGYIDDINGWNMVNESPNIRDEIGHGTHVAGIIGATGDNGLGYAGADWHCKLMVLKVLDNNHSGLYSWWAKAIHYAVDNGAEIINMSLGGTTELQTLADAVQYAYDRDVLIVASMQNFNTDEIYYPAGHTLTLAVGSSDPDDKRSTALAGLQEYGSNYGDHIDVVAPGNYIYGLSHLSDTDYNMQMSGTSQAAPLVTGIAALVWGHEPNLSLDALVQRLTASAEDGVGDPREDTPGWDRYYGYGRVNAYRALTQTVNEGPVAGGLTLYPNPSAGTLTAFYDQGTAMPYTVTVVNTAGQVVWRVQGEGRMIREEGLDAHLPGGIYIVEVKNTRVRLRGRVVVVLD</sequence>
<evidence type="ECO:0000256" key="5">
    <source>
        <dbReference type="PROSITE-ProRule" id="PRU01240"/>
    </source>
</evidence>
<evidence type="ECO:0000256" key="7">
    <source>
        <dbReference type="SAM" id="SignalP"/>
    </source>
</evidence>
<dbReference type="InterPro" id="IPR051048">
    <property type="entry name" value="Peptidase_S8/S53_subtilisin"/>
</dbReference>
<dbReference type="InterPro" id="IPR023828">
    <property type="entry name" value="Peptidase_S8_Ser-AS"/>
</dbReference>
<feature type="active site" description="Charge relay system" evidence="5">
    <location>
        <position position="214"/>
    </location>
</feature>
<dbReference type="Pfam" id="PF00082">
    <property type="entry name" value="Peptidase_S8"/>
    <property type="match status" value="1"/>
</dbReference>
<dbReference type="GO" id="GO:0004252">
    <property type="term" value="F:serine-type endopeptidase activity"/>
    <property type="evidence" value="ECO:0007669"/>
    <property type="project" value="UniProtKB-UniRule"/>
</dbReference>
<feature type="signal peptide" evidence="7">
    <location>
        <begin position="1"/>
        <end position="21"/>
    </location>
</feature>
<feature type="domain" description="Peptidase S8/S53" evidence="8">
    <location>
        <begin position="151"/>
        <end position="433"/>
    </location>
</feature>
<dbReference type="PANTHER" id="PTHR43399:SF4">
    <property type="entry name" value="CELL WALL-ASSOCIATED PROTEASE"/>
    <property type="match status" value="1"/>
</dbReference>
<keyword evidence="7" id="KW-0732">Signal</keyword>
<dbReference type="InterPro" id="IPR026444">
    <property type="entry name" value="Secre_tail"/>
</dbReference>
<keyword evidence="10" id="KW-1185">Reference proteome</keyword>
<dbReference type="PROSITE" id="PS00138">
    <property type="entry name" value="SUBTILASE_SER"/>
    <property type="match status" value="1"/>
</dbReference>
<accession>A0AAP2DJH3</accession>
<dbReference type="PROSITE" id="PS00136">
    <property type="entry name" value="SUBTILASE_ASP"/>
    <property type="match status" value="1"/>
</dbReference>
<dbReference type="EMBL" id="JAHESC010000075">
    <property type="protein sequence ID" value="MBT1690627.1"/>
    <property type="molecule type" value="Genomic_DNA"/>
</dbReference>
<dbReference type="PANTHER" id="PTHR43399">
    <property type="entry name" value="SUBTILISIN-RELATED"/>
    <property type="match status" value="1"/>
</dbReference>
<dbReference type="SUPFAM" id="SSF52743">
    <property type="entry name" value="Subtilisin-like"/>
    <property type="match status" value="1"/>
</dbReference>
<evidence type="ECO:0000256" key="3">
    <source>
        <dbReference type="ARBA" id="ARBA00022801"/>
    </source>
</evidence>
<dbReference type="NCBIfam" id="TIGR04183">
    <property type="entry name" value="Por_Secre_tail"/>
    <property type="match status" value="1"/>
</dbReference>
<evidence type="ECO:0000259" key="8">
    <source>
        <dbReference type="Pfam" id="PF00082"/>
    </source>
</evidence>
<evidence type="ECO:0000313" key="10">
    <source>
        <dbReference type="Proteomes" id="UP001319180"/>
    </source>
</evidence>
<protein>
    <submittedName>
        <fullName evidence="9">S8 family serine peptidase</fullName>
    </submittedName>
</protein>
<evidence type="ECO:0000256" key="4">
    <source>
        <dbReference type="ARBA" id="ARBA00022825"/>
    </source>
</evidence>
<evidence type="ECO:0000256" key="6">
    <source>
        <dbReference type="RuleBase" id="RU003355"/>
    </source>
</evidence>
<dbReference type="InterPro" id="IPR015500">
    <property type="entry name" value="Peptidase_S8_subtilisin-rel"/>
</dbReference>
<reference evidence="9 10" key="1">
    <citation type="submission" date="2021-05" db="EMBL/GenBank/DDBJ databases">
        <title>A Polyphasic approach of four new species of the genus Ohtaekwangia: Ohtaekwangia histidinii sp. nov., Ohtaekwangia cretensis sp. nov., Ohtaekwangia indiensis sp. nov., Ohtaekwangia reichenbachii sp. nov. from diverse environment.</title>
        <authorList>
            <person name="Octaviana S."/>
        </authorList>
    </citation>
    <scope>NUCLEOTIDE SEQUENCE [LARGE SCALE GENOMIC DNA]</scope>
    <source>
        <strain evidence="9 10">PWU37</strain>
    </source>
</reference>
<dbReference type="PRINTS" id="PR00723">
    <property type="entry name" value="SUBTILISIN"/>
</dbReference>
<keyword evidence="3 5" id="KW-0378">Hydrolase</keyword>
<feature type="chain" id="PRO_5042908613" evidence="7">
    <location>
        <begin position="22"/>
        <end position="533"/>
    </location>
</feature>
<dbReference type="AlphaFoldDB" id="A0AAP2DJH3"/>
<feature type="active site" description="Charge relay system" evidence="5">
    <location>
        <position position="159"/>
    </location>
</feature>
<evidence type="ECO:0000313" key="9">
    <source>
        <dbReference type="EMBL" id="MBT1690627.1"/>
    </source>
</evidence>
<comment type="similarity">
    <text evidence="1 5 6">Belongs to the peptidase S8 family.</text>
</comment>
<dbReference type="Proteomes" id="UP001319180">
    <property type="component" value="Unassembled WGS sequence"/>
</dbReference>
<proteinExistence type="inferred from homology"/>
<dbReference type="InterPro" id="IPR036852">
    <property type="entry name" value="Peptidase_S8/S53_dom_sf"/>
</dbReference>
<keyword evidence="4 5" id="KW-0720">Serine protease</keyword>
<dbReference type="PROSITE" id="PS51892">
    <property type="entry name" value="SUBTILASE"/>
    <property type="match status" value="1"/>
</dbReference>
<dbReference type="CDD" id="cd07473">
    <property type="entry name" value="Peptidases_S8_Subtilisin_like"/>
    <property type="match status" value="1"/>
</dbReference>
<dbReference type="Gene3D" id="3.40.50.200">
    <property type="entry name" value="Peptidase S8/S53 domain"/>
    <property type="match status" value="1"/>
</dbReference>
<feature type="active site" description="Charge relay system" evidence="5">
    <location>
        <position position="379"/>
    </location>
</feature>
<dbReference type="InterPro" id="IPR023827">
    <property type="entry name" value="Peptidase_S8_Asp-AS"/>
</dbReference>
<keyword evidence="2 5" id="KW-0645">Protease</keyword>
<evidence type="ECO:0000256" key="1">
    <source>
        <dbReference type="ARBA" id="ARBA00011073"/>
    </source>
</evidence>